<dbReference type="GO" id="GO:0008654">
    <property type="term" value="P:phospholipid biosynthetic process"/>
    <property type="evidence" value="ECO:0007669"/>
    <property type="project" value="TreeGrafter"/>
</dbReference>
<dbReference type="GO" id="GO:0034587">
    <property type="term" value="P:piRNA processing"/>
    <property type="evidence" value="ECO:0007669"/>
    <property type="project" value="TreeGrafter"/>
</dbReference>
<dbReference type="Pfam" id="PF19277">
    <property type="entry name" value="GPAT_C"/>
    <property type="match status" value="1"/>
</dbReference>
<protein>
    <submittedName>
        <fullName evidence="2">Glycerol-3-phosphate acyltransferase 2, mitochondrial-like</fullName>
    </submittedName>
</protein>
<dbReference type="GO" id="GO:0006631">
    <property type="term" value="P:fatty acid metabolic process"/>
    <property type="evidence" value="ECO:0007669"/>
    <property type="project" value="TreeGrafter"/>
</dbReference>
<keyword evidence="2" id="KW-0808">Transferase</keyword>
<evidence type="ECO:0000313" key="3">
    <source>
        <dbReference type="Proteomes" id="UP000034805"/>
    </source>
</evidence>
<accession>A0A0P7VRM1</accession>
<dbReference type="STRING" id="113540.ENSSFOP00015031121"/>
<dbReference type="InterPro" id="IPR022284">
    <property type="entry name" value="GPAT/DHAPAT"/>
</dbReference>
<dbReference type="GO" id="GO:0031966">
    <property type="term" value="C:mitochondrial membrane"/>
    <property type="evidence" value="ECO:0007669"/>
    <property type="project" value="TreeGrafter"/>
</dbReference>
<dbReference type="Proteomes" id="UP000034805">
    <property type="component" value="Unassembled WGS sequence"/>
</dbReference>
<dbReference type="AlphaFoldDB" id="A0A0P7VRM1"/>
<reference evidence="2 3" key="1">
    <citation type="submission" date="2015-08" db="EMBL/GenBank/DDBJ databases">
        <title>The genome of the Asian arowana (Scleropages formosus).</title>
        <authorList>
            <person name="Tan M.H."/>
            <person name="Gan H.M."/>
            <person name="Croft L.J."/>
            <person name="Austin C.M."/>
        </authorList>
    </citation>
    <scope>NUCLEOTIDE SEQUENCE [LARGE SCALE GENOMIC DNA]</scope>
    <source>
        <strain evidence="2">Aro1</strain>
    </source>
</reference>
<dbReference type="PANTHER" id="PTHR12563">
    <property type="entry name" value="GLYCEROL-3-PHOSPHATE ACYLTRANSFERASE"/>
    <property type="match status" value="1"/>
</dbReference>
<dbReference type="GO" id="GO:0019432">
    <property type="term" value="P:triglyceride biosynthetic process"/>
    <property type="evidence" value="ECO:0007669"/>
    <property type="project" value="TreeGrafter"/>
</dbReference>
<evidence type="ECO:0000259" key="1">
    <source>
        <dbReference type="Pfam" id="PF19277"/>
    </source>
</evidence>
<evidence type="ECO:0000313" key="2">
    <source>
        <dbReference type="EMBL" id="KPP79045.1"/>
    </source>
</evidence>
<dbReference type="GO" id="GO:0004366">
    <property type="term" value="F:glycerol-3-phosphate O-acyltransferase activity"/>
    <property type="evidence" value="ECO:0007669"/>
    <property type="project" value="TreeGrafter"/>
</dbReference>
<dbReference type="EMBL" id="JARO02000305">
    <property type="protein sequence ID" value="KPP79045.1"/>
    <property type="molecule type" value="Genomic_DNA"/>
</dbReference>
<proteinExistence type="predicted"/>
<feature type="domain" description="GPAT/DHAPAT C-terminal" evidence="1">
    <location>
        <begin position="357"/>
        <end position="750"/>
    </location>
</feature>
<dbReference type="InterPro" id="IPR045520">
    <property type="entry name" value="GPAT/DHAPAT_C"/>
</dbReference>
<gene>
    <name evidence="2" type="ORF">Z043_101411</name>
</gene>
<sequence>MDEQERTQPARPTLLARLAFTQSSWGLGIKRRLKAVPPVLAMFRPQVGQCCHQCTPKSRDVKLLQRSPSLGFQNLIHISEKNTRYRGWLVRRLCCVLLVGSRKVYCNTPGDRGDRLCKSTGVKKVLSSTDPLSDEENQQGLTLNTRELTTHIHPLISTCISPLLLRIASWVLLKLFRGLFYSVQVNLNHVAALHRVTALGHPLVFVSQQQRGLDYMLIALVLFCHNLQVPYTVCHLRPGSTWIRLILQRLGVIFPPPQAERDVDDSGLHEAIMTSFIGELLREGRSVSFGLAVSSGQGARWLARIREVVRDGAVPDVSLVPVSVAYDRAPQLHMQAQQGVLSLLCSLLSLLCEGAQGSVRIHFAHPFSLKEMCDTGKYHVAGARPLQEVLIPVILDNRLDHLFRQKTMSWMLHPSFCPDLPPSERQLTIYLTQHLLYSTASCTAVMSTGLVSCLLLHKHPKGLHLSRLSQDLYWLLREVLFRKRDVGFGGSLSVVLYHALSVLQPHLVLVSPSDVMDPFLAPRSSPADVLALAGHCQSLTHVFIKEAVGACTVSSMLREVACCGGKGEVEFGVAFCQGKLTETTLKLSHLLPAGYIPPCTSAHSFALDAVDSLVHCGILVKEELLQDHCVYDFWRRRKDLLWRSSDDMDYSDSDCEEQELCCYKLSQPSQCTDLLFFLCSLLSVYLRALSWAIEWLDLLRSPLPEPDSQALLRSFLQDRVIQGRRHYESSSADMAEAAVRTFIDLGVLEKVESGDGGVPVLGLSPLFQQQESREKLGSFVQQFLHT</sequence>
<keyword evidence="2" id="KW-0012">Acyltransferase</keyword>
<name>A0A0P7VRM1_SCLFO</name>
<dbReference type="GO" id="GO:0006072">
    <property type="term" value="P:glycerol-3-phosphate metabolic process"/>
    <property type="evidence" value="ECO:0007669"/>
    <property type="project" value="TreeGrafter"/>
</dbReference>
<organism evidence="2 3">
    <name type="scientific">Scleropages formosus</name>
    <name type="common">Asian bonytongue</name>
    <name type="synonym">Osteoglossum formosum</name>
    <dbReference type="NCBI Taxonomy" id="113540"/>
    <lineage>
        <taxon>Eukaryota</taxon>
        <taxon>Metazoa</taxon>
        <taxon>Chordata</taxon>
        <taxon>Craniata</taxon>
        <taxon>Vertebrata</taxon>
        <taxon>Euteleostomi</taxon>
        <taxon>Actinopterygii</taxon>
        <taxon>Neopterygii</taxon>
        <taxon>Teleostei</taxon>
        <taxon>Osteoglossocephala</taxon>
        <taxon>Osteoglossomorpha</taxon>
        <taxon>Osteoglossiformes</taxon>
        <taxon>Osteoglossidae</taxon>
        <taxon>Scleropages</taxon>
    </lineage>
</organism>
<dbReference type="PANTHER" id="PTHR12563:SF15">
    <property type="entry name" value="GLYCEROL-3-PHOSPHATE ACYLTRANSFERASE 2, MITOCHONDRIAL"/>
    <property type="match status" value="1"/>
</dbReference>
<comment type="caution">
    <text evidence="2">The sequence shown here is derived from an EMBL/GenBank/DDBJ whole genome shotgun (WGS) entry which is preliminary data.</text>
</comment>